<accession>S5V918</accession>
<dbReference type="SUPFAM" id="SSF103032">
    <property type="entry name" value="Hypothetical protein YwqG"/>
    <property type="match status" value="1"/>
</dbReference>
<dbReference type="Pfam" id="PF09234">
    <property type="entry name" value="DUF1963"/>
    <property type="match status" value="1"/>
</dbReference>
<dbReference type="KEGG" id="sci:B446_00635"/>
<evidence type="ECO:0000313" key="2">
    <source>
        <dbReference type="EMBL" id="AGS73727.1"/>
    </source>
</evidence>
<dbReference type="EMBL" id="CP006259">
    <property type="protein sequence ID" value="AGS73727.1"/>
    <property type="molecule type" value="Genomic_DNA"/>
</dbReference>
<proteinExistence type="predicted"/>
<gene>
    <name evidence="1" type="ORF">B446_00635</name>
    <name evidence="2" type="ORF">B446_34655</name>
</gene>
<dbReference type="AlphaFoldDB" id="S5V918"/>
<evidence type="ECO:0000313" key="3">
    <source>
        <dbReference type="Proteomes" id="UP000015423"/>
    </source>
</evidence>
<organism evidence="1 3">
    <name type="scientific">Streptomyces collinus (strain DSM 40733 / Tue 365)</name>
    <dbReference type="NCBI Taxonomy" id="1214242"/>
    <lineage>
        <taxon>Bacteria</taxon>
        <taxon>Bacillati</taxon>
        <taxon>Actinomycetota</taxon>
        <taxon>Actinomycetes</taxon>
        <taxon>Kitasatosporales</taxon>
        <taxon>Streptomycetaceae</taxon>
        <taxon>Streptomyces</taxon>
    </lineage>
</organism>
<dbReference type="Proteomes" id="UP000015423">
    <property type="component" value="Chromosome"/>
</dbReference>
<dbReference type="PATRIC" id="fig|1214242.5.peg.125"/>
<dbReference type="eggNOG" id="COG3878">
    <property type="taxonomic scope" value="Bacteria"/>
</dbReference>
<dbReference type="EMBL" id="CP006259">
    <property type="protein sequence ID" value="AGS66967.1"/>
    <property type="molecule type" value="Genomic_DNA"/>
</dbReference>
<reference evidence="3" key="1">
    <citation type="submission" date="2012-10" db="EMBL/GenBank/DDBJ databases">
        <title>The complete genome sequence of Streptomyces collinus Tu 365.</title>
        <authorList>
            <person name="Ruckert C."/>
            <person name="Szczepanowski R."/>
            <person name="Goesmann A."/>
            <person name="Pross E.K."/>
            <person name="Musiol E.M."/>
            <person name="Blin K."/>
            <person name="Wohlleben W."/>
            <person name="Puhler A."/>
            <person name="Weber T."/>
            <person name="Kalinowski J."/>
        </authorList>
    </citation>
    <scope>NUCLEOTIDE SEQUENCE [LARGE SCALE GENOMIC DNA]</scope>
    <source>
        <strain evidence="3">DSM 40733 / Tue 365</strain>
    </source>
</reference>
<reference evidence="1 3" key="2">
    <citation type="journal article" date="2013" name="J. Biotechnol.">
        <title>Complete genome sequence of the kirromycin producer Streptomyces collinus Tu 365 consisting of a linear chromosome and two linear plasmids.</title>
        <authorList>
            <person name="Ruckert C."/>
            <person name="Szczepanowski R."/>
            <person name="Albersmeier A."/>
            <person name="Goesmann A."/>
            <person name="Iftime D."/>
            <person name="Musiol E.M."/>
            <person name="Blin K."/>
            <person name="Wohlleben W."/>
            <person name="Puhler A."/>
            <person name="Kalinowski J."/>
            <person name="Weber T."/>
        </authorList>
    </citation>
    <scope>NUCLEOTIDE SEQUENCE [LARGE SCALE GENOMIC DNA]</scope>
    <source>
        <strain evidence="3">DSM 40733 / Tue 365</strain>
        <strain evidence="1">Tu 365</strain>
    </source>
</reference>
<dbReference type="Gene3D" id="2.30.320.10">
    <property type="entry name" value="YwqG-like"/>
    <property type="match status" value="1"/>
</dbReference>
<evidence type="ECO:0000313" key="1">
    <source>
        <dbReference type="EMBL" id="AGS66967.1"/>
    </source>
</evidence>
<dbReference type="InterPro" id="IPR015315">
    <property type="entry name" value="DUF1963"/>
</dbReference>
<name>S5V918_STRC3</name>
<dbReference type="KEGG" id="sci:B446_34655"/>
<protein>
    <recommendedName>
        <fullName evidence="4">DUF1963 domain-containing protein</fullName>
    </recommendedName>
</protein>
<sequence>MLPALRDFCAEQVDAEVAARITELARPGFALTPAGPGEAAGNSRFGGRALLEPGIPWPACDGFPLSLHAVLDTDPLAPWLDGLFPPGTGLLNFFYLDTQSEQTHPDAWDPYGRYGFRTERALGCVLPARSAQAVEVDPPARASVFEPIPWAATYGLLLPHAFDPVWGTVDLGPELDEKTCGGSFVFLEEVFPRWSDRPPGVIEPPGPEDRVDLAFGRHQGTTGNGPHLPAGADPNDYHHLLQLTGNDQWNMGGDGGTLHWAMPTAALHVGDFSQAVPTPDLS</sequence>
<dbReference type="InterPro" id="IPR035948">
    <property type="entry name" value="YwqG-like_sf"/>
</dbReference>
<keyword evidence="3" id="KW-1185">Reference proteome</keyword>
<dbReference type="HOGENOM" id="CLU_092069_0_0_11"/>
<evidence type="ECO:0008006" key="4">
    <source>
        <dbReference type="Google" id="ProtNLM"/>
    </source>
</evidence>
<reference evidence="1" key="3">
    <citation type="submission" date="2015-08" db="EMBL/GenBank/DDBJ databases">
        <authorList>
            <person name="Weber T."/>
            <person name="Iftime D."/>
        </authorList>
    </citation>
    <scope>NUCLEOTIDE SEQUENCE</scope>
    <source>
        <strain evidence="1">Tu 365</strain>
    </source>
</reference>